<dbReference type="PANTHER" id="PTHR30265:SF7">
    <property type="entry name" value="TRANSCRIPTION ANTITERMINATION PROTEIN RFAH"/>
    <property type="match status" value="1"/>
</dbReference>
<feature type="domain" description="NusG-like N-terminal" evidence="4">
    <location>
        <begin position="1"/>
        <end position="101"/>
    </location>
</feature>
<dbReference type="PANTHER" id="PTHR30265">
    <property type="entry name" value="RHO-INTERACTING TRANSCRIPTION TERMINATION FACTOR NUSG"/>
    <property type="match status" value="1"/>
</dbReference>
<keyword evidence="3" id="KW-0804">Transcription</keyword>
<sequence length="169" mass="19568">MNWYVIHTKPRQEFRAQENLQNQGFEVYLPTISKEVIRSKSLEAKPEPLFARYLFIQLDQLHSNWFPIRSTRGVHQMLRFGMNTDPVKVPNELLELIKEQAKSFGQTTQKIFESNEQVMIQEGPMKGLSGSFQEIQQQANGEMRAMVLIDLLGKLQKIQVPVATLSKLH</sequence>
<dbReference type="CDD" id="cd09892">
    <property type="entry name" value="NGN_SP_RfaH"/>
    <property type="match status" value="1"/>
</dbReference>
<name>A0A1W2CCB1_9BURK</name>
<dbReference type="SUPFAM" id="SSF82679">
    <property type="entry name" value="N-utilization substance G protein NusG, N-terminal domain"/>
    <property type="match status" value="1"/>
</dbReference>
<dbReference type="OrthoDB" id="9790639at2"/>
<gene>
    <name evidence="5" type="ORF">SAMN06296008_12118</name>
</gene>
<evidence type="ECO:0000313" key="5">
    <source>
        <dbReference type="EMBL" id="SMC82308.1"/>
    </source>
</evidence>
<reference evidence="5 6" key="1">
    <citation type="submission" date="2017-04" db="EMBL/GenBank/DDBJ databases">
        <authorList>
            <person name="Afonso C.L."/>
            <person name="Miller P.J."/>
            <person name="Scott M.A."/>
            <person name="Spackman E."/>
            <person name="Goraichik I."/>
            <person name="Dimitrov K.M."/>
            <person name="Suarez D.L."/>
            <person name="Swayne D.E."/>
        </authorList>
    </citation>
    <scope>NUCLEOTIDE SEQUENCE [LARGE SCALE GENOMIC DNA]</scope>
    <source>
        <strain evidence="5 6">VK13</strain>
    </source>
</reference>
<organism evidence="5 6">
    <name type="scientific">Polynucleobacter kasalickyi</name>
    <dbReference type="NCBI Taxonomy" id="1938817"/>
    <lineage>
        <taxon>Bacteria</taxon>
        <taxon>Pseudomonadati</taxon>
        <taxon>Pseudomonadota</taxon>
        <taxon>Betaproteobacteria</taxon>
        <taxon>Burkholderiales</taxon>
        <taxon>Burkholderiaceae</taxon>
        <taxon>Polynucleobacter</taxon>
    </lineage>
</organism>
<keyword evidence="1" id="KW-0889">Transcription antitermination</keyword>
<keyword evidence="6" id="KW-1185">Reference proteome</keyword>
<dbReference type="Proteomes" id="UP000192708">
    <property type="component" value="Unassembled WGS sequence"/>
</dbReference>
<dbReference type="Gene3D" id="3.30.70.940">
    <property type="entry name" value="NusG, N-terminal domain"/>
    <property type="match status" value="1"/>
</dbReference>
<keyword evidence="2" id="KW-0805">Transcription regulation</keyword>
<dbReference type="AlphaFoldDB" id="A0A1W2CCB1"/>
<proteinExistence type="predicted"/>
<dbReference type="InterPro" id="IPR008991">
    <property type="entry name" value="Translation_prot_SH3-like_sf"/>
</dbReference>
<dbReference type="InterPro" id="IPR043425">
    <property type="entry name" value="NusG-like"/>
</dbReference>
<evidence type="ECO:0000256" key="2">
    <source>
        <dbReference type="ARBA" id="ARBA00023015"/>
    </source>
</evidence>
<evidence type="ECO:0000256" key="3">
    <source>
        <dbReference type="ARBA" id="ARBA00023163"/>
    </source>
</evidence>
<dbReference type="SUPFAM" id="SSF50104">
    <property type="entry name" value="Translation proteins SH3-like domain"/>
    <property type="match status" value="1"/>
</dbReference>
<accession>A0A1W2CCB1</accession>
<dbReference type="STRING" id="1938817.SAMN06296008_12118"/>
<dbReference type="Pfam" id="PF02357">
    <property type="entry name" value="NusG"/>
    <property type="match status" value="1"/>
</dbReference>
<dbReference type="SMART" id="SM00738">
    <property type="entry name" value="NGN"/>
    <property type="match status" value="1"/>
</dbReference>
<evidence type="ECO:0000313" key="6">
    <source>
        <dbReference type="Proteomes" id="UP000192708"/>
    </source>
</evidence>
<dbReference type="InterPro" id="IPR006645">
    <property type="entry name" value="NGN-like_dom"/>
</dbReference>
<evidence type="ECO:0000259" key="4">
    <source>
        <dbReference type="SMART" id="SM00738"/>
    </source>
</evidence>
<dbReference type="GO" id="GO:0005829">
    <property type="term" value="C:cytosol"/>
    <property type="evidence" value="ECO:0007669"/>
    <property type="project" value="TreeGrafter"/>
</dbReference>
<evidence type="ECO:0000256" key="1">
    <source>
        <dbReference type="ARBA" id="ARBA00022814"/>
    </source>
</evidence>
<dbReference type="GO" id="GO:0006354">
    <property type="term" value="P:DNA-templated transcription elongation"/>
    <property type="evidence" value="ECO:0007669"/>
    <property type="project" value="InterPro"/>
</dbReference>
<dbReference type="RefSeq" id="WP_084286002.1">
    <property type="nucleotide sequence ID" value="NZ_FWXJ01000021.1"/>
</dbReference>
<dbReference type="GO" id="GO:0031564">
    <property type="term" value="P:transcription antitermination"/>
    <property type="evidence" value="ECO:0007669"/>
    <property type="project" value="UniProtKB-KW"/>
</dbReference>
<dbReference type="InterPro" id="IPR036735">
    <property type="entry name" value="NGN_dom_sf"/>
</dbReference>
<dbReference type="EMBL" id="FWXJ01000021">
    <property type="protein sequence ID" value="SMC82308.1"/>
    <property type="molecule type" value="Genomic_DNA"/>
</dbReference>
<protein>
    <submittedName>
        <fullName evidence="5">Transcriptional antiterminator RfaH</fullName>
    </submittedName>
</protein>